<organism evidence="2 3">
    <name type="scientific">Allorhodopirellula solitaria</name>
    <dbReference type="NCBI Taxonomy" id="2527987"/>
    <lineage>
        <taxon>Bacteria</taxon>
        <taxon>Pseudomonadati</taxon>
        <taxon>Planctomycetota</taxon>
        <taxon>Planctomycetia</taxon>
        <taxon>Pirellulales</taxon>
        <taxon>Pirellulaceae</taxon>
        <taxon>Allorhodopirellula</taxon>
    </lineage>
</organism>
<protein>
    <submittedName>
        <fullName evidence="2">Uncharacterized protein</fullName>
    </submittedName>
</protein>
<evidence type="ECO:0000313" key="2">
    <source>
        <dbReference type="EMBL" id="TWT74893.1"/>
    </source>
</evidence>
<evidence type="ECO:0000313" key="3">
    <source>
        <dbReference type="Proteomes" id="UP000318053"/>
    </source>
</evidence>
<feature type="compositionally biased region" description="Polar residues" evidence="1">
    <location>
        <begin position="1"/>
        <end position="13"/>
    </location>
</feature>
<dbReference type="AlphaFoldDB" id="A0A5C5YJ49"/>
<feature type="region of interest" description="Disordered" evidence="1">
    <location>
        <begin position="1"/>
        <end position="32"/>
    </location>
</feature>
<sequence>MNANGNPTRQRGSTDIDPMPASLTRRVTMKAASLTRRVTMKPASLTRRGTRGNG</sequence>
<name>A0A5C5YJ49_9BACT</name>
<gene>
    <name evidence="2" type="ORF">CA85_01790</name>
</gene>
<evidence type="ECO:0000256" key="1">
    <source>
        <dbReference type="SAM" id="MobiDB-lite"/>
    </source>
</evidence>
<accession>A0A5C5YJ49</accession>
<dbReference type="Proteomes" id="UP000318053">
    <property type="component" value="Unassembled WGS sequence"/>
</dbReference>
<proteinExistence type="predicted"/>
<dbReference type="EMBL" id="SJPK01000001">
    <property type="protein sequence ID" value="TWT74893.1"/>
    <property type="molecule type" value="Genomic_DNA"/>
</dbReference>
<keyword evidence="3" id="KW-1185">Reference proteome</keyword>
<reference evidence="2 3" key="1">
    <citation type="submission" date="2019-02" db="EMBL/GenBank/DDBJ databases">
        <title>Deep-cultivation of Planctomycetes and their phenomic and genomic characterization uncovers novel biology.</title>
        <authorList>
            <person name="Wiegand S."/>
            <person name="Jogler M."/>
            <person name="Boedeker C."/>
            <person name="Pinto D."/>
            <person name="Vollmers J."/>
            <person name="Rivas-Marin E."/>
            <person name="Kohn T."/>
            <person name="Peeters S.H."/>
            <person name="Heuer A."/>
            <person name="Rast P."/>
            <person name="Oberbeckmann S."/>
            <person name="Bunk B."/>
            <person name="Jeske O."/>
            <person name="Meyerdierks A."/>
            <person name="Storesund J.E."/>
            <person name="Kallscheuer N."/>
            <person name="Luecker S."/>
            <person name="Lage O.M."/>
            <person name="Pohl T."/>
            <person name="Merkel B.J."/>
            <person name="Hornburger P."/>
            <person name="Mueller R.-W."/>
            <person name="Bruemmer F."/>
            <person name="Labrenz M."/>
            <person name="Spormann A.M."/>
            <person name="Op Den Camp H."/>
            <person name="Overmann J."/>
            <person name="Amann R."/>
            <person name="Jetten M.S.M."/>
            <person name="Mascher T."/>
            <person name="Medema M.H."/>
            <person name="Devos D.P."/>
            <person name="Kaster A.-K."/>
            <person name="Ovreas L."/>
            <person name="Rohde M."/>
            <person name="Galperin M.Y."/>
            <person name="Jogler C."/>
        </authorList>
    </citation>
    <scope>NUCLEOTIDE SEQUENCE [LARGE SCALE GENOMIC DNA]</scope>
    <source>
        <strain evidence="2 3">CA85</strain>
    </source>
</reference>
<comment type="caution">
    <text evidence="2">The sequence shown here is derived from an EMBL/GenBank/DDBJ whole genome shotgun (WGS) entry which is preliminary data.</text>
</comment>